<dbReference type="SUPFAM" id="SSF117856">
    <property type="entry name" value="AF0104/ALDC/Ptd012-like"/>
    <property type="match status" value="1"/>
</dbReference>
<dbReference type="RefSeq" id="WP_055465315.1">
    <property type="nucleotide sequence ID" value="NZ_LKHS01000002.1"/>
</dbReference>
<dbReference type="Proteomes" id="UP000051221">
    <property type="component" value="Unassembled WGS sequence"/>
</dbReference>
<dbReference type="Gene3D" id="3.30.1330.80">
    <property type="entry name" value="Hypothetical protein, similar to alpha- acetolactate decarboxylase, domain 2"/>
    <property type="match status" value="1"/>
</dbReference>
<dbReference type="CDD" id="cd11378">
    <property type="entry name" value="DUF296"/>
    <property type="match status" value="1"/>
</dbReference>
<protein>
    <submittedName>
        <fullName evidence="2">DNA-binding protein</fullName>
    </submittedName>
</protein>
<keyword evidence="3" id="KW-1185">Reference proteome</keyword>
<accession>A0A0Q2N731</accession>
<dbReference type="PANTHER" id="PTHR34988:SF1">
    <property type="entry name" value="DNA-BINDING PROTEIN"/>
    <property type="match status" value="1"/>
</dbReference>
<feature type="domain" description="PPC" evidence="1">
    <location>
        <begin position="1"/>
        <end position="130"/>
    </location>
</feature>
<reference evidence="2 3" key="1">
    <citation type="submission" date="2015-08" db="EMBL/GenBank/DDBJ databases">
        <title>Antibacterial properties of a collection of Vibrionaceae strains.</title>
        <authorList>
            <person name="Giubergia S."/>
        </authorList>
    </citation>
    <scope>NUCLEOTIDE SEQUENCE [LARGE SCALE GENOMIC DNA]</scope>
    <source>
        <strain evidence="2 3">S0821</strain>
    </source>
</reference>
<organism evidence="2 3">
    <name type="scientific">Vibrio furnissii</name>
    <dbReference type="NCBI Taxonomy" id="29494"/>
    <lineage>
        <taxon>Bacteria</taxon>
        <taxon>Pseudomonadati</taxon>
        <taxon>Pseudomonadota</taxon>
        <taxon>Gammaproteobacteria</taxon>
        <taxon>Vibrionales</taxon>
        <taxon>Vibrionaceae</taxon>
        <taxon>Vibrio</taxon>
    </lineage>
</organism>
<evidence type="ECO:0000259" key="1">
    <source>
        <dbReference type="PROSITE" id="PS51742"/>
    </source>
</evidence>
<dbReference type="EMBL" id="LKHS01000002">
    <property type="protein sequence ID" value="KQH87655.1"/>
    <property type="molecule type" value="Genomic_DNA"/>
</dbReference>
<dbReference type="AlphaFoldDB" id="A0A0Q2N731"/>
<evidence type="ECO:0000313" key="2">
    <source>
        <dbReference type="EMBL" id="KQH87655.1"/>
    </source>
</evidence>
<dbReference type="InterPro" id="IPR005175">
    <property type="entry name" value="PPC_dom"/>
</dbReference>
<dbReference type="InParanoid" id="A0A0Q2N731"/>
<dbReference type="PANTHER" id="PTHR34988">
    <property type="entry name" value="PROTEIN, PUTATIVE-RELATED"/>
    <property type="match status" value="1"/>
</dbReference>
<name>A0A0Q2N731_VIBFU</name>
<sequence length="134" mass="14375">MVKVRATRLTQGADLKQSIMALVQTHGITAGSIASCAGCLSHLNIRLADSTSTLSLQAPFEIVSLMGTLTPHHLHLHIAVADSQGKVWGGHLLDGNLVNTTAELIVHDYPDLAFDREYDAHTGFTELTIHPKSA</sequence>
<keyword evidence="2" id="KW-0238">DNA-binding</keyword>
<dbReference type="GO" id="GO:0003677">
    <property type="term" value="F:DNA binding"/>
    <property type="evidence" value="ECO:0007669"/>
    <property type="project" value="UniProtKB-KW"/>
</dbReference>
<dbReference type="Pfam" id="PF03479">
    <property type="entry name" value="PCC"/>
    <property type="match status" value="1"/>
</dbReference>
<comment type="caution">
    <text evidence="2">The sequence shown here is derived from an EMBL/GenBank/DDBJ whole genome shotgun (WGS) entry which is preliminary data.</text>
</comment>
<gene>
    <name evidence="2" type="ORF">AMR76_03500</name>
</gene>
<evidence type="ECO:0000313" key="3">
    <source>
        <dbReference type="Proteomes" id="UP000051221"/>
    </source>
</evidence>
<proteinExistence type="predicted"/>
<dbReference type="PROSITE" id="PS51742">
    <property type="entry name" value="PPC"/>
    <property type="match status" value="1"/>
</dbReference>